<accession>A0A2S8SQJ1</accession>
<dbReference type="InterPro" id="IPR001296">
    <property type="entry name" value="Glyco_trans_1"/>
</dbReference>
<dbReference type="InParanoid" id="A0A2S8SQJ1"/>
<dbReference type="Proteomes" id="UP000237684">
    <property type="component" value="Unassembled WGS sequence"/>
</dbReference>
<comment type="caution">
    <text evidence="2">The sequence shown here is derived from an EMBL/GenBank/DDBJ whole genome shotgun (WGS) entry which is preliminary data.</text>
</comment>
<dbReference type="SUPFAM" id="SSF53756">
    <property type="entry name" value="UDP-Glycosyltransferase/glycogen phosphorylase"/>
    <property type="match status" value="1"/>
</dbReference>
<keyword evidence="2" id="KW-0808">Transferase</keyword>
<evidence type="ECO:0000313" key="2">
    <source>
        <dbReference type="EMBL" id="PQV63067.1"/>
    </source>
</evidence>
<gene>
    <name evidence="2" type="ORF">B1R32_11644</name>
</gene>
<name>A0A2S8SQJ1_9BACT</name>
<organism evidence="2 3">
    <name type="scientific">Abditibacterium utsteinense</name>
    <dbReference type="NCBI Taxonomy" id="1960156"/>
    <lineage>
        <taxon>Bacteria</taxon>
        <taxon>Pseudomonadati</taxon>
        <taxon>Abditibacteriota</taxon>
        <taxon>Abditibacteriia</taxon>
        <taxon>Abditibacteriales</taxon>
        <taxon>Abditibacteriaceae</taxon>
        <taxon>Abditibacterium</taxon>
    </lineage>
</organism>
<dbReference type="GO" id="GO:0016757">
    <property type="term" value="F:glycosyltransferase activity"/>
    <property type="evidence" value="ECO:0007669"/>
    <property type="project" value="InterPro"/>
</dbReference>
<dbReference type="RefSeq" id="WP_106380808.1">
    <property type="nucleotide sequence ID" value="NZ_NIGF01000016.1"/>
</dbReference>
<protein>
    <submittedName>
        <fullName evidence="2">Glycosyltransferase involved in cell wall bisynthesis</fullName>
    </submittedName>
</protein>
<dbReference type="PANTHER" id="PTHR45947">
    <property type="entry name" value="SULFOQUINOVOSYL TRANSFERASE SQD2"/>
    <property type="match status" value="1"/>
</dbReference>
<dbReference type="PANTHER" id="PTHR45947:SF14">
    <property type="entry name" value="SLL1723 PROTEIN"/>
    <property type="match status" value="1"/>
</dbReference>
<sequence>MTIAYLFERFPSPTETFLAREVAALRQRNVSIEVYALDAGDGAQKIETPSPALKLGGKAKFFRVAGEKLGLQLQKRGVSHVHATWANHIADIAQHAAQSAGITWSFAAHARDLWVDGSDFSQKMKSAQFAFACTRAGESELQKHGENVLYVPHGLPLDNFPFETWEKERETRIIGVGRLVEKKGWMDLIAALGICQRLDNRGHTFRAQIIGDGPLRPLLQKQIGALGLQDSVVLRGALKAEEVVAAMQEANCFVLPSRRAADGDRDGLANVLLEAGALGLPLVTSDNDGARDFADESTAFLFPSADASALAGAINRVRTSPALTAERCCAARKRIEQHFDIAKNAGIVERAFASLI</sequence>
<reference evidence="2 3" key="1">
    <citation type="journal article" date="2018" name="Syst. Appl. Microbiol.">
        <title>Abditibacterium utsteinense sp. nov., the first cultivated member of candidate phylum FBP, isolated from ice-free Antarctic soil samples.</title>
        <authorList>
            <person name="Tahon G."/>
            <person name="Tytgat B."/>
            <person name="Lebbe L."/>
            <person name="Carlier A."/>
            <person name="Willems A."/>
        </authorList>
    </citation>
    <scope>NUCLEOTIDE SEQUENCE [LARGE SCALE GENOMIC DNA]</scope>
    <source>
        <strain evidence="2 3">LMG 29911</strain>
    </source>
</reference>
<evidence type="ECO:0000313" key="3">
    <source>
        <dbReference type="Proteomes" id="UP000237684"/>
    </source>
</evidence>
<evidence type="ECO:0000259" key="1">
    <source>
        <dbReference type="Pfam" id="PF00534"/>
    </source>
</evidence>
<dbReference type="OrthoDB" id="9806653at2"/>
<proteinExistence type="predicted"/>
<dbReference type="InterPro" id="IPR050194">
    <property type="entry name" value="Glycosyltransferase_grp1"/>
</dbReference>
<dbReference type="AlphaFoldDB" id="A0A2S8SQJ1"/>
<feature type="domain" description="Glycosyl transferase family 1" evidence="1">
    <location>
        <begin position="164"/>
        <end position="323"/>
    </location>
</feature>
<dbReference type="Pfam" id="PF00534">
    <property type="entry name" value="Glycos_transf_1"/>
    <property type="match status" value="1"/>
</dbReference>
<dbReference type="Gene3D" id="3.40.50.2000">
    <property type="entry name" value="Glycogen Phosphorylase B"/>
    <property type="match status" value="2"/>
</dbReference>
<dbReference type="EMBL" id="NIGF01000016">
    <property type="protein sequence ID" value="PQV63067.1"/>
    <property type="molecule type" value="Genomic_DNA"/>
</dbReference>
<keyword evidence="3" id="KW-1185">Reference proteome</keyword>